<dbReference type="OrthoDB" id="5430981at2759"/>
<evidence type="ECO:0000313" key="2">
    <source>
        <dbReference type="Proteomes" id="UP000257109"/>
    </source>
</evidence>
<comment type="caution">
    <text evidence="1">The sequence shown here is derived from an EMBL/GenBank/DDBJ whole genome shotgun (WGS) entry which is preliminary data.</text>
</comment>
<dbReference type="CDD" id="cd00303">
    <property type="entry name" value="retropepsin_like"/>
    <property type="match status" value="1"/>
</dbReference>
<gene>
    <name evidence="1" type="ORF">CR513_07143</name>
</gene>
<evidence type="ECO:0000313" key="1">
    <source>
        <dbReference type="EMBL" id="RDY08599.1"/>
    </source>
</evidence>
<accession>A0A371I0Q3</accession>
<organism evidence="1 2">
    <name type="scientific">Mucuna pruriens</name>
    <name type="common">Velvet bean</name>
    <name type="synonym">Dolichos pruriens</name>
    <dbReference type="NCBI Taxonomy" id="157652"/>
    <lineage>
        <taxon>Eukaryota</taxon>
        <taxon>Viridiplantae</taxon>
        <taxon>Streptophyta</taxon>
        <taxon>Embryophyta</taxon>
        <taxon>Tracheophyta</taxon>
        <taxon>Spermatophyta</taxon>
        <taxon>Magnoliopsida</taxon>
        <taxon>eudicotyledons</taxon>
        <taxon>Gunneridae</taxon>
        <taxon>Pentapetalae</taxon>
        <taxon>rosids</taxon>
        <taxon>fabids</taxon>
        <taxon>Fabales</taxon>
        <taxon>Fabaceae</taxon>
        <taxon>Papilionoideae</taxon>
        <taxon>50 kb inversion clade</taxon>
        <taxon>NPAAA clade</taxon>
        <taxon>indigoferoid/millettioid clade</taxon>
        <taxon>Phaseoleae</taxon>
        <taxon>Mucuna</taxon>
    </lineage>
</organism>
<sequence length="209" mass="23041">MVYKNNAVPWRYPVGETMTPSAINDNPIPEVTNIARNEGNKDSVHAKKDKAPEAPKRIMTEVLNDAHVAQDITLKNLKASSTTLQQAITSPFPKTRSQLRVGATINLFTSLSNNDFSLNVMPKATLDKLYSTDSTLKISSVVVRAFDGSKREVMGEITLSIHIGPTTFDITFQVMDIRLAYNCLLGKPWIHVVGAVPSFLQYDSTSCTL</sequence>
<dbReference type="PANTHER" id="PTHR33240:SF15">
    <property type="entry name" value="GAG-PRO-LIKE PROTEIN"/>
    <property type="match status" value="1"/>
</dbReference>
<dbReference type="STRING" id="157652.A0A371I0Q3"/>
<dbReference type="Gene3D" id="2.40.70.10">
    <property type="entry name" value="Acid Proteases"/>
    <property type="match status" value="1"/>
</dbReference>
<protein>
    <submittedName>
        <fullName evidence="1">Uncharacterized protein</fullName>
    </submittedName>
</protein>
<dbReference type="PANTHER" id="PTHR33240">
    <property type="entry name" value="OS08G0508500 PROTEIN"/>
    <property type="match status" value="1"/>
</dbReference>
<proteinExistence type="predicted"/>
<dbReference type="InterPro" id="IPR021109">
    <property type="entry name" value="Peptidase_aspartic_dom_sf"/>
</dbReference>
<name>A0A371I0Q3_MUCPR</name>
<keyword evidence="2" id="KW-1185">Reference proteome</keyword>
<dbReference type="EMBL" id="QJKJ01001244">
    <property type="protein sequence ID" value="RDY08599.1"/>
    <property type="molecule type" value="Genomic_DNA"/>
</dbReference>
<dbReference type="AlphaFoldDB" id="A0A371I0Q3"/>
<feature type="non-terminal residue" evidence="1">
    <location>
        <position position="1"/>
    </location>
</feature>
<dbReference type="Proteomes" id="UP000257109">
    <property type="component" value="Unassembled WGS sequence"/>
</dbReference>
<reference evidence="1" key="1">
    <citation type="submission" date="2018-05" db="EMBL/GenBank/DDBJ databases">
        <title>Draft genome of Mucuna pruriens seed.</title>
        <authorList>
            <person name="Nnadi N.E."/>
            <person name="Vos R."/>
            <person name="Hasami M.H."/>
            <person name="Devisetty U.K."/>
            <person name="Aguiy J.C."/>
        </authorList>
    </citation>
    <scope>NUCLEOTIDE SEQUENCE [LARGE SCALE GENOMIC DNA]</scope>
    <source>
        <strain evidence="1">JCA_2017</strain>
    </source>
</reference>